<comment type="catalytic activity">
    <reaction evidence="8">
        <text>fluoride(in) = fluoride(out)</text>
        <dbReference type="Rhea" id="RHEA:76159"/>
        <dbReference type="ChEBI" id="CHEBI:17051"/>
    </reaction>
    <physiologicalReaction direction="left-to-right" evidence="8">
        <dbReference type="Rhea" id="RHEA:76160"/>
    </physiologicalReaction>
</comment>
<reference evidence="11" key="2">
    <citation type="submission" date="2022-01" db="EMBL/GenBank/DDBJ databases">
        <authorList>
            <person name="Zivanovic Y."/>
            <person name="Moreira D."/>
            <person name="Lopez-Garcia P."/>
        </authorList>
    </citation>
    <scope>NUCLEOTIDE SEQUENCE</scope>
    <source>
        <strain evidence="11">G9</strain>
    </source>
</reference>
<feature type="binding site" evidence="10">
    <location>
        <position position="83"/>
    </location>
    <ligand>
        <name>Na(+)</name>
        <dbReference type="ChEBI" id="CHEBI:29101"/>
        <note>structural</note>
    </ligand>
</feature>
<evidence type="ECO:0000256" key="3">
    <source>
        <dbReference type="ARBA" id="ARBA00022692"/>
    </source>
</evidence>
<evidence type="ECO:0000256" key="6">
    <source>
        <dbReference type="ARBA" id="ARBA00023303"/>
    </source>
</evidence>
<name>A0ABT6ETT9_9SYNE</name>
<accession>A0ABT6ETT9</accession>
<evidence type="ECO:0000313" key="11">
    <source>
        <dbReference type="EMBL" id="MDG2989340.1"/>
    </source>
</evidence>
<dbReference type="EMBL" id="JAKKUT010000001">
    <property type="protein sequence ID" value="MDG2989340.1"/>
    <property type="molecule type" value="Genomic_DNA"/>
</dbReference>
<comment type="function">
    <text evidence="9 10">Fluoride-specific ion channel. Important for reducing fluoride concentration in the cell, thus reducing its toxicity.</text>
</comment>
<feature type="transmembrane region" description="Helical" evidence="10">
    <location>
        <begin position="73"/>
        <end position="96"/>
    </location>
</feature>
<keyword evidence="12" id="KW-1185">Reference proteome</keyword>
<evidence type="ECO:0000313" key="12">
    <source>
        <dbReference type="Proteomes" id="UP001154265"/>
    </source>
</evidence>
<gene>
    <name evidence="10 11" type="primary">crcB</name>
    <name evidence="10" type="synonym">fluC</name>
    <name evidence="11" type="ORF">L3556_00115</name>
</gene>
<dbReference type="Proteomes" id="UP001154265">
    <property type="component" value="Unassembled WGS sequence"/>
</dbReference>
<evidence type="ECO:0000256" key="9">
    <source>
        <dbReference type="ARBA" id="ARBA00049940"/>
    </source>
</evidence>
<dbReference type="HAMAP" id="MF_00454">
    <property type="entry name" value="FluC"/>
    <property type="match status" value="1"/>
</dbReference>
<feature type="transmembrane region" description="Helical" evidence="10">
    <location>
        <begin position="108"/>
        <end position="128"/>
    </location>
</feature>
<comment type="subcellular location">
    <subcellularLocation>
        <location evidence="1 10">Cell membrane</location>
        <topology evidence="1 10">Multi-pass membrane protein</topology>
    </subcellularLocation>
</comment>
<dbReference type="NCBIfam" id="TIGR00494">
    <property type="entry name" value="crcB"/>
    <property type="match status" value="1"/>
</dbReference>
<keyword evidence="5 10" id="KW-0472">Membrane</keyword>
<evidence type="ECO:0000256" key="8">
    <source>
        <dbReference type="ARBA" id="ARBA00035585"/>
    </source>
</evidence>
<feature type="transmembrane region" description="Helical" evidence="10">
    <location>
        <begin position="14"/>
        <end position="34"/>
    </location>
</feature>
<sequence length="134" mass="14833">MSLLPAPSRWHRPLRSAIAISLGAIPGGLARYYLELLFQNWLGQTFPFGTLFIDVTGCFCMGIVVSLRFSPDIQLLVMTGFLGAYTTFSSYSLEVINMAERSQFGLALLYWFGAPVLGIGAVRLGLLLRQERPL</sequence>
<evidence type="ECO:0000256" key="10">
    <source>
        <dbReference type="HAMAP-Rule" id="MF_00454"/>
    </source>
</evidence>
<comment type="activity regulation">
    <text evidence="10">Na(+) is not transported, but it plays an essential structural role and its presence is essential for fluoride channel function.</text>
</comment>
<dbReference type="Pfam" id="PF02537">
    <property type="entry name" value="CRCB"/>
    <property type="match status" value="1"/>
</dbReference>
<dbReference type="RefSeq" id="WP_277865268.1">
    <property type="nucleotide sequence ID" value="NZ_JAKKUT010000001.1"/>
</dbReference>
<keyword evidence="3 10" id="KW-0812">Transmembrane</keyword>
<keyword evidence="10" id="KW-0813">Transport</keyword>
<dbReference type="PANTHER" id="PTHR28259:SF1">
    <property type="entry name" value="FLUORIDE EXPORT PROTEIN 1-RELATED"/>
    <property type="match status" value="1"/>
</dbReference>
<keyword evidence="4 10" id="KW-1133">Transmembrane helix</keyword>
<evidence type="ECO:0000256" key="1">
    <source>
        <dbReference type="ARBA" id="ARBA00004651"/>
    </source>
</evidence>
<organism evidence="11 12">
    <name type="scientific">Candidatus Synechococcus calcipolaris G9</name>
    <dbReference type="NCBI Taxonomy" id="1497997"/>
    <lineage>
        <taxon>Bacteria</taxon>
        <taxon>Bacillati</taxon>
        <taxon>Cyanobacteriota</taxon>
        <taxon>Cyanophyceae</taxon>
        <taxon>Synechococcales</taxon>
        <taxon>Synechococcaceae</taxon>
        <taxon>Synechococcus</taxon>
    </lineage>
</organism>
<reference evidence="11" key="1">
    <citation type="journal article" date="2022" name="Genome Biol. Evol.">
        <title>A New Gene Family Diagnostic for Intracellular Biomineralization of Amorphous Ca Carbonates by Cyanobacteria.</title>
        <authorList>
            <person name="Benzerara K."/>
            <person name="Duprat E."/>
            <person name="Bitard-Feildel T."/>
            <person name="Caumes G."/>
            <person name="Cassier-Chauvat C."/>
            <person name="Chauvat F."/>
            <person name="Dezi M."/>
            <person name="Diop S.I."/>
            <person name="Gaschignard G."/>
            <person name="Gorgen S."/>
            <person name="Gugger M."/>
            <person name="Lopez-Garcia P."/>
            <person name="Millet M."/>
            <person name="Skouri-Panet F."/>
            <person name="Moreira D."/>
            <person name="Callebaut I."/>
        </authorList>
    </citation>
    <scope>NUCLEOTIDE SEQUENCE</scope>
    <source>
        <strain evidence="11">G9</strain>
    </source>
</reference>
<feature type="transmembrane region" description="Helical" evidence="10">
    <location>
        <begin position="46"/>
        <end position="67"/>
    </location>
</feature>
<keyword evidence="10" id="KW-0915">Sodium</keyword>
<evidence type="ECO:0000256" key="4">
    <source>
        <dbReference type="ARBA" id="ARBA00022989"/>
    </source>
</evidence>
<comment type="similarity">
    <text evidence="7 10">Belongs to the fluoride channel Fluc/FEX (TC 1.A.43) family.</text>
</comment>
<keyword evidence="2 10" id="KW-1003">Cell membrane</keyword>
<comment type="caution">
    <text evidence="11">The sequence shown here is derived from an EMBL/GenBank/DDBJ whole genome shotgun (WGS) entry which is preliminary data.</text>
</comment>
<dbReference type="PANTHER" id="PTHR28259">
    <property type="entry name" value="FLUORIDE EXPORT PROTEIN 1-RELATED"/>
    <property type="match status" value="1"/>
</dbReference>
<keyword evidence="10" id="KW-0479">Metal-binding</keyword>
<evidence type="ECO:0000256" key="5">
    <source>
        <dbReference type="ARBA" id="ARBA00023136"/>
    </source>
</evidence>
<proteinExistence type="inferred from homology"/>
<evidence type="ECO:0000256" key="7">
    <source>
        <dbReference type="ARBA" id="ARBA00035120"/>
    </source>
</evidence>
<evidence type="ECO:0000256" key="2">
    <source>
        <dbReference type="ARBA" id="ARBA00022475"/>
    </source>
</evidence>
<dbReference type="InterPro" id="IPR003691">
    <property type="entry name" value="FluC"/>
</dbReference>
<keyword evidence="6 10" id="KW-0407">Ion channel</keyword>
<keyword evidence="10" id="KW-0406">Ion transport</keyword>
<feature type="binding site" evidence="10">
    <location>
        <position position="86"/>
    </location>
    <ligand>
        <name>Na(+)</name>
        <dbReference type="ChEBI" id="CHEBI:29101"/>
        <note>structural</note>
    </ligand>
</feature>
<protein>
    <recommendedName>
        <fullName evidence="10">Fluoride-specific ion channel FluC</fullName>
    </recommendedName>
</protein>